<protein>
    <recommendedName>
        <fullName evidence="3">Lsr2 protein</fullName>
    </recommendedName>
</protein>
<evidence type="ECO:0000313" key="1">
    <source>
        <dbReference type="EMBL" id="MCH6164072.1"/>
    </source>
</evidence>
<dbReference type="Proteomes" id="UP001299970">
    <property type="component" value="Unassembled WGS sequence"/>
</dbReference>
<keyword evidence="2" id="KW-1185">Reference proteome</keyword>
<dbReference type="EMBL" id="JAKXMK010000001">
    <property type="protein sequence ID" value="MCH6164072.1"/>
    <property type="molecule type" value="Genomic_DNA"/>
</dbReference>
<reference evidence="1 2" key="1">
    <citation type="submission" date="2022-03" db="EMBL/GenBank/DDBJ databases">
        <title>Pseudonocardia alaer sp. nov., a novel actinomycete isolated from reed forest soil.</title>
        <authorList>
            <person name="Wang L."/>
        </authorList>
    </citation>
    <scope>NUCLEOTIDE SEQUENCE [LARGE SCALE GENOMIC DNA]</scope>
    <source>
        <strain evidence="1 2">Y-16303</strain>
    </source>
</reference>
<comment type="caution">
    <text evidence="1">The sequence shown here is derived from an EMBL/GenBank/DDBJ whole genome shotgun (WGS) entry which is preliminary data.</text>
</comment>
<evidence type="ECO:0008006" key="3">
    <source>
        <dbReference type="Google" id="ProtNLM"/>
    </source>
</evidence>
<gene>
    <name evidence="1" type="ORF">MMF94_00130</name>
</gene>
<dbReference type="RefSeq" id="WP_241034109.1">
    <property type="nucleotide sequence ID" value="NZ_BAAAJF010000034.1"/>
</dbReference>
<proteinExistence type="predicted"/>
<organism evidence="1 2">
    <name type="scientific">Pseudonocardia alaniniphila</name>
    <dbReference type="NCBI Taxonomy" id="75291"/>
    <lineage>
        <taxon>Bacteria</taxon>
        <taxon>Bacillati</taxon>
        <taxon>Actinomycetota</taxon>
        <taxon>Actinomycetes</taxon>
        <taxon>Pseudonocardiales</taxon>
        <taxon>Pseudonocardiaceae</taxon>
        <taxon>Pseudonocardia</taxon>
    </lineage>
</organism>
<accession>A0ABS9T6B4</accession>
<name>A0ABS9T6B4_9PSEU</name>
<sequence length="176" mass="18721">MGVESMAPDENENGSVPGRRISTVVRAVVTQAAPEELPMVDGLSGATDEVIVARLSQGPARDERLGFGLEDVAVLVSPVLYIALDQAVRKIVDDSIDGARRRAPRWARWFARRGKAAPTVPPALSAHHIAEIRDQVTALAKERGVPADKIERVREALVEVLSNDAGNGSAGPPPPV</sequence>
<evidence type="ECO:0000313" key="2">
    <source>
        <dbReference type="Proteomes" id="UP001299970"/>
    </source>
</evidence>